<dbReference type="EMBL" id="GBRH01245233">
    <property type="protein sequence ID" value="JAD52662.1"/>
    <property type="molecule type" value="Transcribed_RNA"/>
</dbReference>
<reference evidence="1" key="1">
    <citation type="submission" date="2014-09" db="EMBL/GenBank/DDBJ databases">
        <authorList>
            <person name="Magalhaes I.L.F."/>
            <person name="Oliveira U."/>
            <person name="Santos F.R."/>
            <person name="Vidigal T.H.D.A."/>
            <person name="Brescovit A.D."/>
            <person name="Santos A.J."/>
        </authorList>
    </citation>
    <scope>NUCLEOTIDE SEQUENCE</scope>
    <source>
        <tissue evidence="1">Shoot tissue taken approximately 20 cm above the soil surface</tissue>
    </source>
</reference>
<evidence type="ECO:0000313" key="1">
    <source>
        <dbReference type="EMBL" id="JAD52662.1"/>
    </source>
</evidence>
<proteinExistence type="predicted"/>
<sequence>MVHNNRKRRYHRFPSSTITFLKEITALDQTIMEGISTGPRERGRRVTAGGGRS</sequence>
<reference evidence="1" key="2">
    <citation type="journal article" date="2015" name="Data Brief">
        <title>Shoot transcriptome of the giant reed, Arundo donax.</title>
        <authorList>
            <person name="Barrero R.A."/>
            <person name="Guerrero F.D."/>
            <person name="Moolhuijzen P."/>
            <person name="Goolsby J.A."/>
            <person name="Tidwell J."/>
            <person name="Bellgard S.E."/>
            <person name="Bellgard M.I."/>
        </authorList>
    </citation>
    <scope>NUCLEOTIDE SEQUENCE</scope>
    <source>
        <tissue evidence="1">Shoot tissue taken approximately 20 cm above the soil surface</tissue>
    </source>
</reference>
<name>A0A0A9B028_ARUDO</name>
<organism evidence="1">
    <name type="scientific">Arundo donax</name>
    <name type="common">Giant reed</name>
    <name type="synonym">Donax arundinaceus</name>
    <dbReference type="NCBI Taxonomy" id="35708"/>
    <lineage>
        <taxon>Eukaryota</taxon>
        <taxon>Viridiplantae</taxon>
        <taxon>Streptophyta</taxon>
        <taxon>Embryophyta</taxon>
        <taxon>Tracheophyta</taxon>
        <taxon>Spermatophyta</taxon>
        <taxon>Magnoliopsida</taxon>
        <taxon>Liliopsida</taxon>
        <taxon>Poales</taxon>
        <taxon>Poaceae</taxon>
        <taxon>PACMAD clade</taxon>
        <taxon>Arundinoideae</taxon>
        <taxon>Arundineae</taxon>
        <taxon>Arundo</taxon>
    </lineage>
</organism>
<protein>
    <submittedName>
        <fullName evidence="1">Uncharacterized protein</fullName>
    </submittedName>
</protein>
<dbReference type="AlphaFoldDB" id="A0A0A9B028"/>
<accession>A0A0A9B028</accession>